<sequence length="763" mass="84602">MQGEVISLPYASSFASESNEGGLELGQLLGTIRRRWLLIVGTTAVVTVGTFFWSITRPAQYQGQFQILVEPVTAESEVVSRATGDQKSVTDQDLGETQQASTLLDYSTQIEVLYSRKLLDPVVNRLQDTFPEITYDILRRKLQISRQSGSSQGQGRGEGADTTKILLFEYQSPNPEEVKQVSQDLSQTYVKYSLQERQTNLRRAIQFTDKQLPLLKAQVNQLELQLQQFRERNRLVDPEQLSQQVTSELGSFQQQLMSTQLELLQKKRLYASLQEQLQLQPDGVEASSVLSQAPDYRKLVEQLQELETQLEIESAQLTADHPVIIDLKSQRDRLLPLVAQRAKSTLGSNLYEKFGDATSLPYQNELRQALGQQLVDTALEVQALEARARGTEELTKTLETRVVQLPKIAREHEALERQLAIATDNLQGFMKTREELLISAARQEVPWELIEPPTQPGEVALADLPRDLSLGSFLGLILGLGLSILIDKASKTIHGVDELRSIAELPILGKIPLNGNLDESVVELGHPVEQLEVQGLSVSEEEYPLEGIGYGVSPFLEAFRSLSIQLQMLRPDSPIRSLVVSSSMPEEGKSTVASHLAKTAASMGKRVLLVDADLRVPSVHSLFSMEQRPGLSELTTMDFDLETVIQPSPHEEGLFVLTSGTQPSDPTRFLASQKMHALMDSFLDMFDLVIYDTPPLGLSETVLMSTLVDGLLLVTKLGLAKHSDLKETLDKLRQSRVSVLGFVANGVKTQASASSAYGKYMNG</sequence>
<dbReference type="CDD" id="cd05387">
    <property type="entry name" value="BY-kinase"/>
    <property type="match status" value="1"/>
</dbReference>
<keyword evidence="5" id="KW-0547">Nucleotide-binding</keyword>
<accession>A0A2W1JHW6</accession>
<dbReference type="EC" id="2.7.10.2" evidence="12"/>
<dbReference type="Proteomes" id="UP000248857">
    <property type="component" value="Unassembled WGS sequence"/>
</dbReference>
<dbReference type="GO" id="GO:0005524">
    <property type="term" value="F:ATP binding"/>
    <property type="evidence" value="ECO:0007669"/>
    <property type="project" value="UniProtKB-KW"/>
</dbReference>
<reference evidence="12 13" key="1">
    <citation type="journal article" date="2018" name="Sci. Rep.">
        <title>A novel species of the marine cyanobacterium Acaryochloris with a unique pigment content and lifestyle.</title>
        <authorList>
            <person name="Partensky F."/>
            <person name="Six C."/>
            <person name="Ratin M."/>
            <person name="Garczarek L."/>
            <person name="Vaulot D."/>
            <person name="Probert I."/>
            <person name="Calteau A."/>
            <person name="Gourvil P."/>
            <person name="Marie D."/>
            <person name="Grebert T."/>
            <person name="Bouchier C."/>
            <person name="Le Panse S."/>
            <person name="Gachenot M."/>
            <person name="Rodriguez F."/>
            <person name="Garrido J.L."/>
        </authorList>
    </citation>
    <scope>NUCLEOTIDE SEQUENCE [LARGE SCALE GENOMIC DNA]</scope>
    <source>
        <strain evidence="12 13">RCC1774</strain>
    </source>
</reference>
<dbReference type="PANTHER" id="PTHR32309">
    <property type="entry name" value="TYROSINE-PROTEIN KINASE"/>
    <property type="match status" value="1"/>
</dbReference>
<keyword evidence="7 10" id="KW-1133">Transmembrane helix</keyword>
<evidence type="ECO:0000256" key="3">
    <source>
        <dbReference type="ARBA" id="ARBA00022475"/>
    </source>
</evidence>
<comment type="subcellular location">
    <subcellularLocation>
        <location evidence="1">Cell membrane</location>
        <topology evidence="1">Multi-pass membrane protein</topology>
    </subcellularLocation>
</comment>
<evidence type="ECO:0000256" key="6">
    <source>
        <dbReference type="ARBA" id="ARBA00022840"/>
    </source>
</evidence>
<gene>
    <name evidence="12" type="primary">ywqD_1</name>
    <name evidence="12" type="ORF">C1752_02314</name>
</gene>
<evidence type="ECO:0000256" key="1">
    <source>
        <dbReference type="ARBA" id="ARBA00004651"/>
    </source>
</evidence>
<keyword evidence="12" id="KW-0808">Transferase</keyword>
<dbReference type="InterPro" id="IPR027417">
    <property type="entry name" value="P-loop_NTPase"/>
</dbReference>
<evidence type="ECO:0000256" key="9">
    <source>
        <dbReference type="SAM" id="Coils"/>
    </source>
</evidence>
<comment type="similarity">
    <text evidence="2">Belongs to the CpsC/CapA family.</text>
</comment>
<evidence type="ECO:0000313" key="12">
    <source>
        <dbReference type="EMBL" id="PZD73153.1"/>
    </source>
</evidence>
<dbReference type="GO" id="GO:0004715">
    <property type="term" value="F:non-membrane spanning protein tyrosine kinase activity"/>
    <property type="evidence" value="ECO:0007669"/>
    <property type="project" value="UniProtKB-EC"/>
</dbReference>
<dbReference type="InterPro" id="IPR003856">
    <property type="entry name" value="LPS_length_determ_N"/>
</dbReference>
<evidence type="ECO:0000256" key="7">
    <source>
        <dbReference type="ARBA" id="ARBA00022989"/>
    </source>
</evidence>
<evidence type="ECO:0000256" key="5">
    <source>
        <dbReference type="ARBA" id="ARBA00022741"/>
    </source>
</evidence>
<keyword evidence="13" id="KW-1185">Reference proteome</keyword>
<evidence type="ECO:0000259" key="11">
    <source>
        <dbReference type="Pfam" id="PF02706"/>
    </source>
</evidence>
<dbReference type="InterPro" id="IPR050445">
    <property type="entry name" value="Bact_polysacc_biosynth/exp"/>
</dbReference>
<dbReference type="EMBL" id="PQWO01000006">
    <property type="protein sequence ID" value="PZD73153.1"/>
    <property type="molecule type" value="Genomic_DNA"/>
</dbReference>
<evidence type="ECO:0000256" key="2">
    <source>
        <dbReference type="ARBA" id="ARBA00006683"/>
    </source>
</evidence>
<keyword evidence="6" id="KW-0067">ATP-binding</keyword>
<dbReference type="InterPro" id="IPR033756">
    <property type="entry name" value="YlxH/NBP35"/>
</dbReference>
<dbReference type="Pfam" id="PF02706">
    <property type="entry name" value="Wzz"/>
    <property type="match status" value="1"/>
</dbReference>
<dbReference type="GO" id="GO:0005886">
    <property type="term" value="C:plasma membrane"/>
    <property type="evidence" value="ECO:0007669"/>
    <property type="project" value="UniProtKB-SubCell"/>
</dbReference>
<name>A0A2W1JHW6_9CYAN</name>
<keyword evidence="4 10" id="KW-0812">Transmembrane</keyword>
<dbReference type="Gene3D" id="3.40.50.300">
    <property type="entry name" value="P-loop containing nucleotide triphosphate hydrolases"/>
    <property type="match status" value="1"/>
</dbReference>
<dbReference type="Pfam" id="PF10609">
    <property type="entry name" value="ParA"/>
    <property type="match status" value="1"/>
</dbReference>
<evidence type="ECO:0000256" key="8">
    <source>
        <dbReference type="ARBA" id="ARBA00023136"/>
    </source>
</evidence>
<dbReference type="PANTHER" id="PTHR32309:SF13">
    <property type="entry name" value="FERRIC ENTEROBACTIN TRANSPORT PROTEIN FEPE"/>
    <property type="match status" value="1"/>
</dbReference>
<keyword evidence="3" id="KW-1003">Cell membrane</keyword>
<evidence type="ECO:0000256" key="10">
    <source>
        <dbReference type="SAM" id="Phobius"/>
    </source>
</evidence>
<protein>
    <submittedName>
        <fullName evidence="12">Tyrosine-protein kinase YwqD</fullName>
        <ecNumber evidence="12">2.7.10.2</ecNumber>
    </submittedName>
</protein>
<dbReference type="InterPro" id="IPR005702">
    <property type="entry name" value="Wzc-like_C"/>
</dbReference>
<keyword evidence="12" id="KW-0418">Kinase</keyword>
<keyword evidence="8 10" id="KW-0472">Membrane</keyword>
<dbReference type="NCBIfam" id="TIGR01007">
    <property type="entry name" value="eps_fam"/>
    <property type="match status" value="1"/>
</dbReference>
<keyword evidence="9" id="KW-0175">Coiled coil</keyword>
<organism evidence="12 13">
    <name type="scientific">Acaryochloris thomasi RCC1774</name>
    <dbReference type="NCBI Taxonomy" id="1764569"/>
    <lineage>
        <taxon>Bacteria</taxon>
        <taxon>Bacillati</taxon>
        <taxon>Cyanobacteriota</taxon>
        <taxon>Cyanophyceae</taxon>
        <taxon>Acaryochloridales</taxon>
        <taxon>Acaryochloridaceae</taxon>
        <taxon>Acaryochloris</taxon>
        <taxon>Acaryochloris thomasi</taxon>
    </lineage>
</organism>
<feature type="coiled-coil region" evidence="9">
    <location>
        <begin position="381"/>
        <end position="432"/>
    </location>
</feature>
<feature type="transmembrane region" description="Helical" evidence="10">
    <location>
        <begin position="36"/>
        <end position="55"/>
    </location>
</feature>
<dbReference type="SUPFAM" id="SSF52540">
    <property type="entry name" value="P-loop containing nucleoside triphosphate hydrolases"/>
    <property type="match status" value="1"/>
</dbReference>
<comment type="caution">
    <text evidence="12">The sequence shown here is derived from an EMBL/GenBank/DDBJ whole genome shotgun (WGS) entry which is preliminary data.</text>
</comment>
<evidence type="ECO:0000313" key="13">
    <source>
        <dbReference type="Proteomes" id="UP000248857"/>
    </source>
</evidence>
<dbReference type="AlphaFoldDB" id="A0A2W1JHW6"/>
<feature type="domain" description="Polysaccharide chain length determinant N-terminal" evidence="11">
    <location>
        <begin position="23"/>
        <end position="125"/>
    </location>
</feature>
<evidence type="ECO:0000256" key="4">
    <source>
        <dbReference type="ARBA" id="ARBA00022692"/>
    </source>
</evidence>
<proteinExistence type="inferred from homology"/>